<accession>A0A2A9PB13</accession>
<dbReference type="AlphaFoldDB" id="A0A2A9PB13"/>
<dbReference type="GO" id="GO:0005739">
    <property type="term" value="C:mitochondrion"/>
    <property type="evidence" value="ECO:0007669"/>
    <property type="project" value="InterPro"/>
</dbReference>
<keyword evidence="3" id="KW-1185">Reference proteome</keyword>
<gene>
    <name evidence="2" type="ORF">XA68_14301</name>
</gene>
<protein>
    <recommendedName>
        <fullName evidence="4">NADH-ubiquinone oxidoreductase 17.8 kDa subunit</fullName>
    </recommendedName>
</protein>
<feature type="compositionally biased region" description="Basic and acidic residues" evidence="1">
    <location>
        <begin position="33"/>
        <end position="52"/>
    </location>
</feature>
<evidence type="ECO:0000313" key="2">
    <source>
        <dbReference type="EMBL" id="PFH58006.1"/>
    </source>
</evidence>
<evidence type="ECO:0000256" key="1">
    <source>
        <dbReference type="SAM" id="MobiDB-lite"/>
    </source>
</evidence>
<dbReference type="InterPro" id="IPR034444">
    <property type="entry name" value="Nuo17.8"/>
</dbReference>
<evidence type="ECO:0008006" key="4">
    <source>
        <dbReference type="Google" id="ProtNLM"/>
    </source>
</evidence>
<dbReference type="EMBL" id="LAZP02000340">
    <property type="protein sequence ID" value="PFH58006.1"/>
    <property type="molecule type" value="Genomic_DNA"/>
</dbReference>
<dbReference type="PANTHER" id="PTHR42100">
    <property type="entry name" value="OXIDOREDUCTASE 178 KDA SUBUNIT, PUTATIVE (AFU_ORTHOLOGUE AFUA_8G04320)-RELATED"/>
    <property type="match status" value="1"/>
</dbReference>
<organism evidence="2 3">
    <name type="scientific">Ophiocordyceps unilateralis</name>
    <name type="common">Zombie-ant fungus</name>
    <name type="synonym">Torrubia unilateralis</name>
    <dbReference type="NCBI Taxonomy" id="268505"/>
    <lineage>
        <taxon>Eukaryota</taxon>
        <taxon>Fungi</taxon>
        <taxon>Dikarya</taxon>
        <taxon>Ascomycota</taxon>
        <taxon>Pezizomycotina</taxon>
        <taxon>Sordariomycetes</taxon>
        <taxon>Hypocreomycetidae</taxon>
        <taxon>Hypocreales</taxon>
        <taxon>Ophiocordycipitaceae</taxon>
        <taxon>Ophiocordyceps</taxon>
    </lineage>
</organism>
<evidence type="ECO:0000313" key="3">
    <source>
        <dbReference type="Proteomes" id="UP000037136"/>
    </source>
</evidence>
<name>A0A2A9PB13_OPHUN</name>
<reference evidence="2 3" key="1">
    <citation type="journal article" date="2015" name="BMC Genomics">
        <title>Gene expression during zombie ant biting behavior reflects the complexity underlying fungal parasitic behavioral manipulation.</title>
        <authorList>
            <person name="de Bekker C."/>
            <person name="Ohm R.A."/>
            <person name="Loreto R.G."/>
            <person name="Sebastian A."/>
            <person name="Albert I."/>
            <person name="Merrow M."/>
            <person name="Brachmann A."/>
            <person name="Hughes D.P."/>
        </authorList>
    </citation>
    <scope>NUCLEOTIDE SEQUENCE [LARGE SCALE GENOMIC DNA]</scope>
    <source>
        <strain evidence="2 3">SC16a</strain>
    </source>
</reference>
<dbReference type="Proteomes" id="UP000037136">
    <property type="component" value="Unassembled WGS sequence"/>
</dbReference>
<dbReference type="STRING" id="268505.A0A2A9PB13"/>
<proteinExistence type="predicted"/>
<dbReference type="OrthoDB" id="2120038at2759"/>
<comment type="caution">
    <text evidence="2">The sequence shown here is derived from an EMBL/GenBank/DDBJ whole genome shotgun (WGS) entry which is preliminary data.</text>
</comment>
<sequence>MLAARRRLPSLACRLPRTARSYVNDTLKPAPDANHKPASDDDDDNNNHDKPAAEVNESFGKGSILFLSTFLGIVLLNQFGPEKGEESALTKFILKHTSRPDDWADINALHTKTMEQAGFYRNLFENASNEHRFVDVSFPEAIQSHASRNIPPGHIRNIDDVIEHYRKQHIKDEERKAKKLAALSS</sequence>
<dbReference type="PANTHER" id="PTHR42100:SF1">
    <property type="entry name" value="OXIDOREDUCTASE 178 KDA SUBUNIT, PUTATIVE (AFU_ORTHOLOGUE AFUA_8G04320)-RELATED"/>
    <property type="match status" value="1"/>
</dbReference>
<feature type="region of interest" description="Disordered" evidence="1">
    <location>
        <begin position="23"/>
        <end position="54"/>
    </location>
</feature>
<reference evidence="2 3" key="2">
    <citation type="journal article" date="2017" name="Sci. Rep.">
        <title>Ant-infecting Ophiocordyceps genomes reveal a high diversity of potential behavioral manipulation genes and a possible major role for enterotoxins.</title>
        <authorList>
            <person name="de Bekker C."/>
            <person name="Ohm R.A."/>
            <person name="Evans H.C."/>
            <person name="Brachmann A."/>
            <person name="Hughes D.P."/>
        </authorList>
    </citation>
    <scope>NUCLEOTIDE SEQUENCE [LARGE SCALE GENOMIC DNA]</scope>
    <source>
        <strain evidence="2 3">SC16a</strain>
    </source>
</reference>